<dbReference type="EMBL" id="JBHTLK010000309">
    <property type="protein sequence ID" value="MFD1152014.1"/>
    <property type="molecule type" value="Genomic_DNA"/>
</dbReference>
<name>A0ABW3R4P1_9PSEU</name>
<comment type="caution">
    <text evidence="2">The sequence shown here is derived from an EMBL/GenBank/DDBJ whole genome shotgun (WGS) entry which is preliminary data.</text>
</comment>
<reference evidence="3" key="1">
    <citation type="journal article" date="2019" name="Int. J. Syst. Evol. Microbiol.">
        <title>The Global Catalogue of Microorganisms (GCM) 10K type strain sequencing project: providing services to taxonomists for standard genome sequencing and annotation.</title>
        <authorList>
            <consortium name="The Broad Institute Genomics Platform"/>
            <consortium name="The Broad Institute Genome Sequencing Center for Infectious Disease"/>
            <person name="Wu L."/>
            <person name="Ma J."/>
        </authorList>
    </citation>
    <scope>NUCLEOTIDE SEQUENCE [LARGE SCALE GENOMIC DNA]</scope>
    <source>
        <strain evidence="3">CCUG 60214</strain>
    </source>
</reference>
<dbReference type="InterPro" id="IPR011944">
    <property type="entry name" value="Steroid_delta5-4_isomerase"/>
</dbReference>
<organism evidence="2 3">
    <name type="scientific">Saccharothrix hoggarensis</name>
    <dbReference type="NCBI Taxonomy" id="913853"/>
    <lineage>
        <taxon>Bacteria</taxon>
        <taxon>Bacillati</taxon>
        <taxon>Actinomycetota</taxon>
        <taxon>Actinomycetes</taxon>
        <taxon>Pseudonocardiales</taxon>
        <taxon>Pseudonocardiaceae</taxon>
        <taxon>Saccharothrix</taxon>
    </lineage>
</organism>
<dbReference type="RefSeq" id="WP_380729531.1">
    <property type="nucleotide sequence ID" value="NZ_JBHTLK010000309.1"/>
</dbReference>
<dbReference type="Gene3D" id="3.10.450.50">
    <property type="match status" value="1"/>
</dbReference>
<proteinExistence type="predicted"/>
<gene>
    <name evidence="2" type="ORF">ACFQ3T_33155</name>
</gene>
<evidence type="ECO:0000313" key="2">
    <source>
        <dbReference type="EMBL" id="MFD1152014.1"/>
    </source>
</evidence>
<dbReference type="Pfam" id="PF14534">
    <property type="entry name" value="DUF4440"/>
    <property type="match status" value="1"/>
</dbReference>
<evidence type="ECO:0000259" key="1">
    <source>
        <dbReference type="Pfam" id="PF14534"/>
    </source>
</evidence>
<dbReference type="Proteomes" id="UP001597168">
    <property type="component" value="Unassembled WGS sequence"/>
</dbReference>
<protein>
    <submittedName>
        <fullName evidence="2">SgcJ/EcaC family oxidoreductase</fullName>
    </submittedName>
</protein>
<dbReference type="SUPFAM" id="SSF54427">
    <property type="entry name" value="NTF2-like"/>
    <property type="match status" value="1"/>
</dbReference>
<sequence length="140" mass="14745">MTIDQATPTTADADRGAVAGLTARIVAAWADHDADAFADVFTEDGTMILSGVYQAGRADIRAFMAAAFAGPYRGTRVTGTPFSLRFLRDDVAVLLTAGGVLAPGETEVAQDRAIRATWLAVKQNGEWRLAAYQNTPASPA</sequence>
<accession>A0ABW3R4P1</accession>
<dbReference type="NCBIfam" id="TIGR02246">
    <property type="entry name" value="SgcJ/EcaC family oxidoreductase"/>
    <property type="match status" value="1"/>
</dbReference>
<evidence type="ECO:0000313" key="3">
    <source>
        <dbReference type="Proteomes" id="UP001597168"/>
    </source>
</evidence>
<feature type="domain" description="DUF4440" evidence="1">
    <location>
        <begin position="20"/>
        <end position="129"/>
    </location>
</feature>
<dbReference type="InterPro" id="IPR032710">
    <property type="entry name" value="NTF2-like_dom_sf"/>
</dbReference>
<keyword evidence="3" id="KW-1185">Reference proteome</keyword>
<dbReference type="InterPro" id="IPR027843">
    <property type="entry name" value="DUF4440"/>
</dbReference>